<keyword evidence="2" id="KW-1185">Reference proteome</keyword>
<accession>A0AC60QSV7</accession>
<proteinExistence type="predicted"/>
<protein>
    <submittedName>
        <fullName evidence="1">Uncharacterized protein</fullName>
    </submittedName>
</protein>
<comment type="caution">
    <text evidence="1">The sequence shown here is derived from an EMBL/GenBank/DDBJ whole genome shotgun (WGS) entry which is preliminary data.</text>
</comment>
<gene>
    <name evidence="1" type="ORF">HPB47_015663</name>
</gene>
<organism evidence="1 2">
    <name type="scientific">Ixodes persulcatus</name>
    <name type="common">Taiga tick</name>
    <dbReference type="NCBI Taxonomy" id="34615"/>
    <lineage>
        <taxon>Eukaryota</taxon>
        <taxon>Metazoa</taxon>
        <taxon>Ecdysozoa</taxon>
        <taxon>Arthropoda</taxon>
        <taxon>Chelicerata</taxon>
        <taxon>Arachnida</taxon>
        <taxon>Acari</taxon>
        <taxon>Parasitiformes</taxon>
        <taxon>Ixodida</taxon>
        <taxon>Ixodoidea</taxon>
        <taxon>Ixodidae</taxon>
        <taxon>Ixodinae</taxon>
        <taxon>Ixodes</taxon>
    </lineage>
</organism>
<reference evidence="1 2" key="1">
    <citation type="journal article" date="2020" name="Cell">
        <title>Large-Scale Comparative Analyses of Tick Genomes Elucidate Their Genetic Diversity and Vector Capacities.</title>
        <authorList>
            <consortium name="Tick Genome and Microbiome Consortium (TIGMIC)"/>
            <person name="Jia N."/>
            <person name="Wang J."/>
            <person name="Shi W."/>
            <person name="Du L."/>
            <person name="Sun Y."/>
            <person name="Zhan W."/>
            <person name="Jiang J.F."/>
            <person name="Wang Q."/>
            <person name="Zhang B."/>
            <person name="Ji P."/>
            <person name="Bell-Sakyi L."/>
            <person name="Cui X.M."/>
            <person name="Yuan T.T."/>
            <person name="Jiang B.G."/>
            <person name="Yang W.F."/>
            <person name="Lam T.T."/>
            <person name="Chang Q.C."/>
            <person name="Ding S.J."/>
            <person name="Wang X.J."/>
            <person name="Zhu J.G."/>
            <person name="Ruan X.D."/>
            <person name="Zhao L."/>
            <person name="Wei J.T."/>
            <person name="Ye R.Z."/>
            <person name="Que T.C."/>
            <person name="Du C.H."/>
            <person name="Zhou Y.H."/>
            <person name="Cheng J.X."/>
            <person name="Dai P.F."/>
            <person name="Guo W.B."/>
            <person name="Han X.H."/>
            <person name="Huang E.J."/>
            <person name="Li L.F."/>
            <person name="Wei W."/>
            <person name="Gao Y.C."/>
            <person name="Liu J.Z."/>
            <person name="Shao H.Z."/>
            <person name="Wang X."/>
            <person name="Wang C.C."/>
            <person name="Yang T.C."/>
            <person name="Huo Q.B."/>
            <person name="Li W."/>
            <person name="Chen H.Y."/>
            <person name="Chen S.E."/>
            <person name="Zhou L.G."/>
            <person name="Ni X.B."/>
            <person name="Tian J.H."/>
            <person name="Sheng Y."/>
            <person name="Liu T."/>
            <person name="Pan Y.S."/>
            <person name="Xia L.Y."/>
            <person name="Li J."/>
            <person name="Zhao F."/>
            <person name="Cao W.C."/>
        </authorList>
    </citation>
    <scope>NUCLEOTIDE SEQUENCE [LARGE SCALE GENOMIC DNA]</scope>
    <source>
        <strain evidence="1">Iper-2018</strain>
    </source>
</reference>
<dbReference type="EMBL" id="JABSTQ010004327">
    <property type="protein sequence ID" value="KAG0442580.1"/>
    <property type="molecule type" value="Genomic_DNA"/>
</dbReference>
<dbReference type="Proteomes" id="UP000805193">
    <property type="component" value="Unassembled WGS sequence"/>
</dbReference>
<name>A0AC60QSV7_IXOPE</name>
<evidence type="ECO:0000313" key="1">
    <source>
        <dbReference type="EMBL" id="KAG0442580.1"/>
    </source>
</evidence>
<evidence type="ECO:0000313" key="2">
    <source>
        <dbReference type="Proteomes" id="UP000805193"/>
    </source>
</evidence>
<sequence>MQTSLAKRRRDARAPSLQERTGQVLKCVGTSVLLVWASTVGGFVAAALIPVPALRAFVFQAALLHTFAVAAMLLLFPAAVSVDLRRRRRSHRLCCWCGGSPCLPDGQGTINRNDEEAPVETQVQAPSKRQALARALPPDQSHVVTVLAPTGPLEPWVGMATSKITKTQEMTCRMCRAFADGPRDKMAAVSEDLLPKANNPLHQWRRWSLSYFVSYYYAPFLQQTPIKVLTVLGLASLLSASAWGALRADEGLALSEVVPGGSQEQAFLRAQGRYFGFFHMFAVTRGNFEYPTKQRLLLEYHEAFTSVEHVIKNDDGGLPDFWLTLFRDWLLELQAAFDQDWEGGCITREQWFPNASDEGVLAYKLLVQTGRVDNPIDKTLGFYNYLSAWASNDALAYAASQANLRPEPRHGEVSRALESVWALCGRFEARGLPNFPSGAPFAFWEHHLRLRSHLLAALALALAAVFLVVALSLLNLWAACLLVLVLASMVLELFGAMGFLGVGLSAVPAVVLVIAVGIGVHFTAHITVGFLTSIGSRNRRVALSLDSMFAPVVHGAVSTLLGVLMLAFSEFDFIVRHFFYVLSALIVIGLLNGLLFLPIILSLVGPPGEVVPKGDSNRISTPSPQPSPEPRMRPRHSRPSGAGQGGARGGCTLGAGVRRSEQPHPWADSLSTISEEPPSYHSCSSREIVLHPEVVVETTTVTNTTTTAVSGGDAHSARGNADGGERAASVQSSTSTSSSSSRSPTPNGGAASAPTVVQTSTDCSSQPGSATTNVTTKVTAKVKVEVRTGVTNTGGGEMAATPGATTTTPSLSAYPTDSDLSCFHNTAATLSSSKSCTGTLGDDDDLGTHQCGLM</sequence>